<organism evidence="3 4">
    <name type="scientific">Shimia sagamensis</name>
    <dbReference type="NCBI Taxonomy" id="1566352"/>
    <lineage>
        <taxon>Bacteria</taxon>
        <taxon>Pseudomonadati</taxon>
        <taxon>Pseudomonadota</taxon>
        <taxon>Alphaproteobacteria</taxon>
        <taxon>Rhodobacterales</taxon>
        <taxon>Roseobacteraceae</taxon>
    </lineage>
</organism>
<dbReference type="Gene3D" id="3.20.20.380">
    <property type="entry name" value="Copper homeostasis (CutC) domain"/>
    <property type="match status" value="1"/>
</dbReference>
<comment type="subcellular location">
    <subcellularLocation>
        <location evidence="2">Cytoplasm</location>
    </subcellularLocation>
</comment>
<proteinExistence type="inferred from homology"/>
<dbReference type="PANTHER" id="PTHR12598">
    <property type="entry name" value="COPPER HOMEOSTASIS PROTEIN CUTC"/>
    <property type="match status" value="1"/>
</dbReference>
<dbReference type="HAMAP" id="MF_00795">
    <property type="entry name" value="CutC"/>
    <property type="match status" value="1"/>
</dbReference>
<dbReference type="InterPro" id="IPR036822">
    <property type="entry name" value="CutC-like_dom_sf"/>
</dbReference>
<comment type="caution">
    <text evidence="2">Once thought to be involved in copper homeostasis, experiments in E.coli have shown this is not the case.</text>
</comment>
<dbReference type="EMBL" id="FXTY01000001">
    <property type="protein sequence ID" value="SMP06784.1"/>
    <property type="molecule type" value="Genomic_DNA"/>
</dbReference>
<reference evidence="3 4" key="1">
    <citation type="submission" date="2017-05" db="EMBL/GenBank/DDBJ databases">
        <authorList>
            <person name="Varghese N."/>
            <person name="Submissions S."/>
        </authorList>
    </citation>
    <scope>NUCLEOTIDE SEQUENCE [LARGE SCALE GENOMIC DNA]</scope>
    <source>
        <strain evidence="3 4">DSM 29734</strain>
    </source>
</reference>
<dbReference type="RefSeq" id="WP_283424520.1">
    <property type="nucleotide sequence ID" value="NZ_FXTY01000001.1"/>
</dbReference>
<evidence type="ECO:0000313" key="4">
    <source>
        <dbReference type="Proteomes" id="UP001157961"/>
    </source>
</evidence>
<name>A0ABY1ND15_9RHOB</name>
<evidence type="ECO:0000256" key="1">
    <source>
        <dbReference type="ARBA" id="ARBA00007768"/>
    </source>
</evidence>
<dbReference type="PANTHER" id="PTHR12598:SF0">
    <property type="entry name" value="COPPER HOMEOSTASIS PROTEIN CUTC HOMOLOG"/>
    <property type="match status" value="1"/>
</dbReference>
<dbReference type="InterPro" id="IPR005627">
    <property type="entry name" value="CutC-like"/>
</dbReference>
<evidence type="ECO:0000313" key="3">
    <source>
        <dbReference type="EMBL" id="SMP06784.1"/>
    </source>
</evidence>
<keyword evidence="4" id="KW-1185">Reference proteome</keyword>
<dbReference type="SUPFAM" id="SSF110395">
    <property type="entry name" value="CutC-like"/>
    <property type="match status" value="1"/>
</dbReference>
<dbReference type="Pfam" id="PF03932">
    <property type="entry name" value="CutC"/>
    <property type="match status" value="1"/>
</dbReference>
<comment type="caution">
    <text evidence="3">The sequence shown here is derived from an EMBL/GenBank/DDBJ whole genome shotgun (WGS) entry which is preliminary data.</text>
</comment>
<accession>A0ABY1ND15</accession>
<dbReference type="Proteomes" id="UP001157961">
    <property type="component" value="Unassembled WGS sequence"/>
</dbReference>
<comment type="similarity">
    <text evidence="1 2">Belongs to the CutC family.</text>
</comment>
<gene>
    <name evidence="2" type="primary">cutC</name>
    <name evidence="3" type="ORF">SAMN06265373_101676</name>
</gene>
<keyword evidence="2" id="KW-0963">Cytoplasm</keyword>
<protein>
    <recommendedName>
        <fullName evidence="2">PF03932 family protein CutC</fullName>
    </recommendedName>
</protein>
<evidence type="ECO:0000256" key="2">
    <source>
        <dbReference type="HAMAP-Rule" id="MF_00795"/>
    </source>
</evidence>
<sequence>MPRNSLTFEVCIDTAAGYAACADVVDRIELCSALDVGGLTPCPGLIAAAQDSAVPSHVMIRPRAGDFCYDATDQKAMRASIEAVKKAGLAGVVIGASKGDQLDIVTLRELVAAAEGLEVTLHRVIDLLPEPLSAMEQAIDLGIHRILTSGGAPRAEDGQATLQAMQAAAKGRIEIMVGSGVSVSNLAELATNTGITSFHASCGTAIPVAEHLHHFGFAKTQKVTDRDTVLAFRKTLDTLSA</sequence>